<evidence type="ECO:0008006" key="4">
    <source>
        <dbReference type="Google" id="ProtNLM"/>
    </source>
</evidence>
<keyword evidence="3" id="KW-1185">Reference proteome</keyword>
<dbReference type="EMBL" id="PUBV01000004">
    <property type="protein sequence ID" value="PWB08868.1"/>
    <property type="molecule type" value="Genomic_DNA"/>
</dbReference>
<accession>A0A2V1J0F6</accession>
<dbReference type="GeneID" id="93424561"/>
<comment type="caution">
    <text evidence="2">The sequence shown here is derived from an EMBL/GenBank/DDBJ whole genome shotgun (WGS) entry which is preliminary data.</text>
</comment>
<keyword evidence="1" id="KW-0472">Membrane</keyword>
<name>A0A2V1J0F6_9BACT</name>
<sequence>MILAGIGLTTWLVWALIGAVGGYMCGRLMTSGGVPAAVNVAVGIASAIGGGYAFIRWFGENDYGQTISLCGAVVVCAVVLWCLSFIFRRNGGDS</sequence>
<gene>
    <name evidence="2" type="ORF">C5O25_03040</name>
</gene>
<proteinExistence type="predicted"/>
<reference evidence="3" key="1">
    <citation type="submission" date="2018-02" db="EMBL/GenBank/DDBJ databases">
        <authorList>
            <person name="Clavel T."/>
            <person name="Strowig T."/>
        </authorList>
    </citation>
    <scope>NUCLEOTIDE SEQUENCE [LARGE SCALE GENOMIC DNA]</scope>
    <source>
        <strain evidence="3">DSM 100764</strain>
    </source>
</reference>
<keyword evidence="1" id="KW-1133">Transmembrane helix</keyword>
<keyword evidence="1" id="KW-0812">Transmembrane</keyword>
<protein>
    <recommendedName>
        <fullName evidence="4">GlsB/YeaQ/YmgE family stress response membrane protein</fullName>
    </recommendedName>
</protein>
<feature type="transmembrane region" description="Helical" evidence="1">
    <location>
        <begin position="67"/>
        <end position="87"/>
    </location>
</feature>
<evidence type="ECO:0000256" key="1">
    <source>
        <dbReference type="SAM" id="Phobius"/>
    </source>
</evidence>
<organism evidence="2 3">
    <name type="scientific">Paramuribaculum intestinale</name>
    <dbReference type="NCBI Taxonomy" id="2094151"/>
    <lineage>
        <taxon>Bacteria</taxon>
        <taxon>Pseudomonadati</taxon>
        <taxon>Bacteroidota</taxon>
        <taxon>Bacteroidia</taxon>
        <taxon>Bacteroidales</taxon>
        <taxon>Muribaculaceae</taxon>
        <taxon>Paramuribaculum</taxon>
    </lineage>
</organism>
<dbReference type="Proteomes" id="UP000244925">
    <property type="component" value="Unassembled WGS sequence"/>
</dbReference>
<feature type="transmembrane region" description="Helical" evidence="1">
    <location>
        <begin position="34"/>
        <end position="55"/>
    </location>
</feature>
<dbReference type="AlphaFoldDB" id="A0A2V1J0F6"/>
<evidence type="ECO:0000313" key="2">
    <source>
        <dbReference type="EMBL" id="PWB08868.1"/>
    </source>
</evidence>
<evidence type="ECO:0000313" key="3">
    <source>
        <dbReference type="Proteomes" id="UP000244925"/>
    </source>
</evidence>
<dbReference type="RefSeq" id="WP_107035256.1">
    <property type="nucleotide sequence ID" value="NZ_CAOLHR010000004.1"/>
</dbReference>